<dbReference type="GO" id="GO:0005524">
    <property type="term" value="F:ATP binding"/>
    <property type="evidence" value="ECO:0007669"/>
    <property type="project" value="UniProtKB-KW"/>
</dbReference>
<dbReference type="HOGENOM" id="CLU_049301_2_1_0"/>
<evidence type="ECO:0000259" key="4">
    <source>
        <dbReference type="Pfam" id="PF00582"/>
    </source>
</evidence>
<dbReference type="eggNOG" id="COG0589">
    <property type="taxonomic scope" value="Bacteria"/>
</dbReference>
<keyword evidence="3" id="KW-0067">ATP-binding</keyword>
<evidence type="ECO:0000256" key="1">
    <source>
        <dbReference type="ARBA" id="ARBA00008791"/>
    </source>
</evidence>
<dbReference type="RefSeq" id="WP_012876487.1">
    <property type="nucleotide sequence ID" value="NC_013526.1"/>
</dbReference>
<evidence type="ECO:0000313" key="5">
    <source>
        <dbReference type="EMBL" id="ACZ43456.1"/>
    </source>
</evidence>
<dbReference type="CDD" id="cd00293">
    <property type="entry name" value="USP-like"/>
    <property type="match status" value="2"/>
</dbReference>
<sequence>MMSNTHEPTTLRRIVVPLDGSELAEQALPYAQVLAERSGAEILLVRVVPAEWPGGPAEAREHLLEVQEARSYLGEIAGRIEARGVRALRSVLQGVPAARIAAEAQDADLIVMTTHGRSGVFRFLYGSVAEGVLARAKVPVMLVRAWIHNPDVDRLGQAPVLLVPLDGSAFAEAAIPFAALLADTLGGEMVLVRAVYPPTLTLANEWMATSYLQEELEVREEGARSYLEAVARRWSGGRRPRTYVGVGAPVEVIDDAAREVGAALVVMATHGRGATTRLLLGSVAHSVLLRGTAPLVLVRPTGGAVEGAGTGSAAAVGEEGGHPKG</sequence>
<accession>D1CI85</accession>
<dbReference type="PANTHER" id="PTHR46268">
    <property type="entry name" value="STRESS RESPONSE PROTEIN NHAX"/>
    <property type="match status" value="1"/>
</dbReference>
<comment type="similarity">
    <text evidence="1">Belongs to the universal stress protein A family.</text>
</comment>
<dbReference type="PRINTS" id="PR01438">
    <property type="entry name" value="UNVRSLSTRESS"/>
</dbReference>
<evidence type="ECO:0000256" key="2">
    <source>
        <dbReference type="ARBA" id="ARBA00022741"/>
    </source>
</evidence>
<gene>
    <name evidence="5" type="ordered locus">Tter_2567</name>
</gene>
<reference evidence="6" key="1">
    <citation type="journal article" date="2010" name="Stand. Genomic Sci.">
        <title>Complete genome sequence of 'Thermobaculum terrenum' type strain (YNP1).</title>
        <authorList>
            <person name="Kiss H."/>
            <person name="Cleland D."/>
            <person name="Lapidus A."/>
            <person name="Lucas S."/>
            <person name="Glavina Del Rio T."/>
            <person name="Nolan M."/>
            <person name="Tice H."/>
            <person name="Han C."/>
            <person name="Goodwin L."/>
            <person name="Pitluck S."/>
            <person name="Liolios K."/>
            <person name="Ivanova N."/>
            <person name="Mavromatis K."/>
            <person name="Ovchinnikova G."/>
            <person name="Pati A."/>
            <person name="Chen A."/>
            <person name="Palaniappan K."/>
            <person name="Land M."/>
            <person name="Hauser L."/>
            <person name="Chang Y."/>
            <person name="Jeffries C."/>
            <person name="Lu M."/>
            <person name="Brettin T."/>
            <person name="Detter J."/>
            <person name="Goker M."/>
            <person name="Tindall B."/>
            <person name="Beck B."/>
            <person name="McDermott T."/>
            <person name="Woyke T."/>
            <person name="Bristow J."/>
            <person name="Eisen J."/>
            <person name="Markowitz V."/>
            <person name="Hugenholtz P."/>
            <person name="Kyrpides N."/>
            <person name="Klenk H."/>
            <person name="Cheng J."/>
        </authorList>
    </citation>
    <scope>NUCLEOTIDE SEQUENCE [LARGE SCALE GENOMIC DNA]</scope>
    <source>
        <strain evidence="6">ATCC BAA-798 / YNP1</strain>
    </source>
</reference>
<dbReference type="InterPro" id="IPR006016">
    <property type="entry name" value="UspA"/>
</dbReference>
<dbReference type="OrthoDB" id="9808582at2"/>
<dbReference type="KEGG" id="ttr:Tter_2567"/>
<keyword evidence="6" id="KW-1185">Reference proteome</keyword>
<dbReference type="PANTHER" id="PTHR46268:SF27">
    <property type="entry name" value="UNIVERSAL STRESS PROTEIN RV2623"/>
    <property type="match status" value="1"/>
</dbReference>
<dbReference type="STRING" id="525904.Tter_2567"/>
<dbReference type="Pfam" id="PF00582">
    <property type="entry name" value="Usp"/>
    <property type="match status" value="2"/>
</dbReference>
<dbReference type="Proteomes" id="UP000000323">
    <property type="component" value="Chromosome 2"/>
</dbReference>
<name>D1CI85_THET1</name>
<organism evidence="5 6">
    <name type="scientific">Thermobaculum terrenum (strain ATCC BAA-798 / CCMEE 7001 / YNP1)</name>
    <dbReference type="NCBI Taxonomy" id="525904"/>
    <lineage>
        <taxon>Bacteria</taxon>
        <taxon>Bacillati</taxon>
        <taxon>Chloroflexota</taxon>
        <taxon>Chloroflexia</taxon>
        <taxon>Candidatus Thermobaculales</taxon>
        <taxon>Candidatus Thermobaculaceae</taxon>
        <taxon>Thermobaculum</taxon>
    </lineage>
</organism>
<dbReference type="Gene3D" id="3.40.50.620">
    <property type="entry name" value="HUPs"/>
    <property type="match status" value="1"/>
</dbReference>
<proteinExistence type="inferred from homology"/>
<dbReference type="EMBL" id="CP001826">
    <property type="protein sequence ID" value="ACZ43456.1"/>
    <property type="molecule type" value="Genomic_DNA"/>
</dbReference>
<protein>
    <submittedName>
        <fullName evidence="5">UspA domain protein</fullName>
    </submittedName>
</protein>
<keyword evidence="2" id="KW-0547">Nucleotide-binding</keyword>
<dbReference type="InterPro" id="IPR006015">
    <property type="entry name" value="Universal_stress_UspA"/>
</dbReference>
<dbReference type="AlphaFoldDB" id="D1CI85"/>
<evidence type="ECO:0000256" key="3">
    <source>
        <dbReference type="ARBA" id="ARBA00022840"/>
    </source>
</evidence>
<dbReference type="SUPFAM" id="SSF52402">
    <property type="entry name" value="Adenine nucleotide alpha hydrolases-like"/>
    <property type="match status" value="2"/>
</dbReference>
<dbReference type="InterPro" id="IPR014729">
    <property type="entry name" value="Rossmann-like_a/b/a_fold"/>
</dbReference>
<feature type="domain" description="UspA" evidence="4">
    <location>
        <begin position="161"/>
        <end position="299"/>
    </location>
</feature>
<feature type="domain" description="UspA" evidence="4">
    <location>
        <begin position="12"/>
        <end position="144"/>
    </location>
</feature>
<evidence type="ECO:0000313" key="6">
    <source>
        <dbReference type="Proteomes" id="UP000000323"/>
    </source>
</evidence>
<dbReference type="Gene3D" id="3.40.50.12370">
    <property type="match status" value="1"/>
</dbReference>